<organism evidence="1 2">
    <name type="scientific">Capnocytophaga canimorsus (strain 5)</name>
    <dbReference type="NCBI Taxonomy" id="860228"/>
    <lineage>
        <taxon>Bacteria</taxon>
        <taxon>Pseudomonadati</taxon>
        <taxon>Bacteroidota</taxon>
        <taxon>Flavobacteriia</taxon>
        <taxon>Flavobacteriales</taxon>
        <taxon>Flavobacteriaceae</taxon>
        <taxon>Capnocytophaga</taxon>
    </lineage>
</organism>
<reference evidence="1 2" key="1">
    <citation type="journal article" date="2011" name="J. Bacteriol.">
        <title>Complete genome sequence of the dog commensal and human pathogen Capnocytophaga canimorsus strain 5.</title>
        <authorList>
            <person name="Manfredi P."/>
            <person name="Pagni M."/>
            <person name="Cornelis G.R."/>
        </authorList>
    </citation>
    <scope>NUCLEOTIDE SEQUENCE [LARGE SCALE GENOMIC DNA]</scope>
    <source>
        <strain evidence="2">5</strain>
    </source>
</reference>
<dbReference type="HOGENOM" id="CLU_3326115_0_0_10"/>
<dbReference type="EMBL" id="CP002113">
    <property type="protein sequence ID" value="AEK22186.1"/>
    <property type="molecule type" value="Genomic_DNA"/>
</dbReference>
<dbReference type="AlphaFoldDB" id="F9YPU1"/>
<name>F9YPU1_CAPCC</name>
<dbReference type="Proteomes" id="UP000008895">
    <property type="component" value="Chromosome"/>
</dbReference>
<keyword evidence="2" id="KW-1185">Reference proteome</keyword>
<proteinExistence type="predicted"/>
<gene>
    <name evidence="1" type="ordered locus">Ccan_00640</name>
</gene>
<protein>
    <submittedName>
        <fullName evidence="1">Uncharacterized protein</fullName>
    </submittedName>
</protein>
<dbReference type="KEGG" id="ccm:Ccan_00640"/>
<sequence length="38" mass="4396">MIVLHHRYSHIKEAPKPTESQTMPMLNPFVMNGQTIFA</sequence>
<accession>F9YPU1</accession>
<evidence type="ECO:0000313" key="1">
    <source>
        <dbReference type="EMBL" id="AEK22186.1"/>
    </source>
</evidence>
<evidence type="ECO:0000313" key="2">
    <source>
        <dbReference type="Proteomes" id="UP000008895"/>
    </source>
</evidence>